<feature type="transmembrane region" description="Helical" evidence="9">
    <location>
        <begin position="7"/>
        <end position="27"/>
    </location>
</feature>
<dbReference type="InterPro" id="IPR003280">
    <property type="entry name" value="2pore_dom_K_chnl"/>
</dbReference>
<dbReference type="PANTHER" id="PTHR11003">
    <property type="entry name" value="POTASSIUM CHANNEL, SUBFAMILY K"/>
    <property type="match status" value="1"/>
</dbReference>
<dbReference type="PANTHER" id="PTHR11003:SF345">
    <property type="entry name" value="TWIK FAMILY OF POTASSIUM CHANNELS PROTEIN 18"/>
    <property type="match status" value="1"/>
</dbReference>
<evidence type="ECO:0000256" key="9">
    <source>
        <dbReference type="SAM" id="Phobius"/>
    </source>
</evidence>
<evidence type="ECO:0000256" key="2">
    <source>
        <dbReference type="ARBA" id="ARBA00010159"/>
    </source>
</evidence>
<gene>
    <name evidence="11" type="primary">KCO1_3</name>
    <name evidence="11" type="ORF">HAX54_030695</name>
</gene>
<proteinExistence type="inferred from homology"/>
<organism evidence="11 12">
    <name type="scientific">Datura stramonium</name>
    <name type="common">Jimsonweed</name>
    <name type="synonym">Common thornapple</name>
    <dbReference type="NCBI Taxonomy" id="4076"/>
    <lineage>
        <taxon>Eukaryota</taxon>
        <taxon>Viridiplantae</taxon>
        <taxon>Streptophyta</taxon>
        <taxon>Embryophyta</taxon>
        <taxon>Tracheophyta</taxon>
        <taxon>Spermatophyta</taxon>
        <taxon>Magnoliopsida</taxon>
        <taxon>eudicotyledons</taxon>
        <taxon>Gunneridae</taxon>
        <taxon>Pentapetalae</taxon>
        <taxon>asterids</taxon>
        <taxon>lamiids</taxon>
        <taxon>Solanales</taxon>
        <taxon>Solanaceae</taxon>
        <taxon>Solanoideae</taxon>
        <taxon>Datureae</taxon>
        <taxon>Datura</taxon>
    </lineage>
</organism>
<name>A0ABS8SBD4_DATST</name>
<dbReference type="SUPFAM" id="SSF81324">
    <property type="entry name" value="Voltage-gated potassium channels"/>
    <property type="match status" value="1"/>
</dbReference>
<evidence type="ECO:0000256" key="4">
    <source>
        <dbReference type="ARBA" id="ARBA00022692"/>
    </source>
</evidence>
<dbReference type="EMBL" id="JACEIK010000386">
    <property type="protein sequence ID" value="MCD7456120.1"/>
    <property type="molecule type" value="Genomic_DNA"/>
</dbReference>
<dbReference type="Gene3D" id="1.10.287.70">
    <property type="match status" value="1"/>
</dbReference>
<evidence type="ECO:0000256" key="6">
    <source>
        <dbReference type="ARBA" id="ARBA00023065"/>
    </source>
</evidence>
<evidence type="ECO:0000256" key="7">
    <source>
        <dbReference type="ARBA" id="ARBA00023136"/>
    </source>
</evidence>
<keyword evidence="7 9" id="KW-0472">Membrane</keyword>
<feature type="transmembrane region" description="Helical" evidence="9">
    <location>
        <begin position="33"/>
        <end position="53"/>
    </location>
</feature>
<keyword evidence="3" id="KW-0813">Transport</keyword>
<accession>A0ABS8SBD4</accession>
<dbReference type="Pfam" id="PF07885">
    <property type="entry name" value="Ion_trans_2"/>
    <property type="match status" value="1"/>
</dbReference>
<evidence type="ECO:0000256" key="8">
    <source>
        <dbReference type="ARBA" id="ARBA00023303"/>
    </source>
</evidence>
<protein>
    <submittedName>
        <fullName evidence="11">Potassium channel</fullName>
    </submittedName>
</protein>
<keyword evidence="12" id="KW-1185">Reference proteome</keyword>
<feature type="domain" description="Potassium channel" evidence="10">
    <location>
        <begin position="7"/>
        <end position="55"/>
    </location>
</feature>
<reference evidence="11 12" key="1">
    <citation type="journal article" date="2021" name="BMC Genomics">
        <title>Datura genome reveals duplications of psychoactive alkaloid biosynthetic genes and high mutation rate following tissue culture.</title>
        <authorList>
            <person name="Rajewski A."/>
            <person name="Carter-House D."/>
            <person name="Stajich J."/>
            <person name="Litt A."/>
        </authorList>
    </citation>
    <scope>NUCLEOTIDE SEQUENCE [LARGE SCALE GENOMIC DNA]</scope>
    <source>
        <strain evidence="11">AR-01</strain>
    </source>
</reference>
<keyword evidence="4 9" id="KW-0812">Transmembrane</keyword>
<comment type="subcellular location">
    <subcellularLocation>
        <location evidence="1">Membrane</location>
        <topology evidence="1">Multi-pass membrane protein</topology>
    </subcellularLocation>
</comment>
<evidence type="ECO:0000256" key="1">
    <source>
        <dbReference type="ARBA" id="ARBA00004141"/>
    </source>
</evidence>
<dbReference type="Proteomes" id="UP000823775">
    <property type="component" value="Unassembled WGS sequence"/>
</dbReference>
<evidence type="ECO:0000313" key="11">
    <source>
        <dbReference type="EMBL" id="MCD7456120.1"/>
    </source>
</evidence>
<keyword evidence="6" id="KW-0406">Ion transport</keyword>
<evidence type="ECO:0000256" key="5">
    <source>
        <dbReference type="ARBA" id="ARBA00022989"/>
    </source>
</evidence>
<sequence length="136" mass="15013">MEKKVNGVLDSVYFCVVTMTTVGYGDLVPNSAAARTSCFFLCFFGMALVGMVLSKGRLHSGETGNAINQEALHMRDKVGPSDILEEIETNKVVQVFFLYVEFNTERRQKELSEVGSFKKDDKCGLGRSAVLIMMGL</sequence>
<comment type="caution">
    <text evidence="11">The sequence shown here is derived from an EMBL/GenBank/DDBJ whole genome shotgun (WGS) entry which is preliminary data.</text>
</comment>
<keyword evidence="8 11" id="KW-0407">Ion channel</keyword>
<keyword evidence="5 9" id="KW-1133">Transmembrane helix</keyword>
<dbReference type="GO" id="GO:0034220">
    <property type="term" value="P:monoatomic ion transmembrane transport"/>
    <property type="evidence" value="ECO:0007669"/>
    <property type="project" value="UniProtKB-KW"/>
</dbReference>
<evidence type="ECO:0000256" key="3">
    <source>
        <dbReference type="ARBA" id="ARBA00022448"/>
    </source>
</evidence>
<evidence type="ECO:0000259" key="10">
    <source>
        <dbReference type="Pfam" id="PF07885"/>
    </source>
</evidence>
<comment type="similarity">
    <text evidence="2">Belongs to the two pore domain potassium channel (TC 1.A.1.7) family.</text>
</comment>
<dbReference type="InterPro" id="IPR013099">
    <property type="entry name" value="K_chnl_dom"/>
</dbReference>
<evidence type="ECO:0000313" key="12">
    <source>
        <dbReference type="Proteomes" id="UP000823775"/>
    </source>
</evidence>